<organism evidence="2 3">
    <name type="scientific">Dunaliella salina</name>
    <name type="common">Green alga</name>
    <name type="synonym">Protococcus salinus</name>
    <dbReference type="NCBI Taxonomy" id="3046"/>
    <lineage>
        <taxon>Eukaryota</taxon>
        <taxon>Viridiplantae</taxon>
        <taxon>Chlorophyta</taxon>
        <taxon>core chlorophytes</taxon>
        <taxon>Chlorophyceae</taxon>
        <taxon>CS clade</taxon>
        <taxon>Chlamydomonadales</taxon>
        <taxon>Dunaliellaceae</taxon>
        <taxon>Dunaliella</taxon>
    </lineage>
</organism>
<evidence type="ECO:0000313" key="3">
    <source>
        <dbReference type="Proteomes" id="UP000815325"/>
    </source>
</evidence>
<accession>A0ABQ7FWV2</accession>
<gene>
    <name evidence="2" type="ORF">DUNSADRAFT_1932</name>
</gene>
<dbReference type="EMBL" id="MU070693">
    <property type="protein sequence ID" value="KAF5826826.1"/>
    <property type="molecule type" value="Genomic_DNA"/>
</dbReference>
<dbReference type="Proteomes" id="UP000815325">
    <property type="component" value="Unassembled WGS sequence"/>
</dbReference>
<reference evidence="2" key="1">
    <citation type="submission" date="2017-08" db="EMBL/GenBank/DDBJ databases">
        <authorList>
            <person name="Polle J.E."/>
            <person name="Barry K."/>
            <person name="Cushman J."/>
            <person name="Schmutz J."/>
            <person name="Tran D."/>
            <person name="Hathwaick L.T."/>
            <person name="Yim W.C."/>
            <person name="Jenkins J."/>
            <person name="Mckie-Krisberg Z.M."/>
            <person name="Prochnik S."/>
            <person name="Lindquist E."/>
            <person name="Dockter R.B."/>
            <person name="Adam C."/>
            <person name="Molina H."/>
            <person name="Bunkerborg J."/>
            <person name="Jin E."/>
            <person name="Buchheim M."/>
            <person name="Magnuson J."/>
        </authorList>
    </citation>
    <scope>NUCLEOTIDE SEQUENCE</scope>
    <source>
        <strain evidence="2">CCAP 19/18</strain>
    </source>
</reference>
<name>A0ABQ7FWV2_DUNSA</name>
<keyword evidence="3" id="KW-1185">Reference proteome</keyword>
<proteinExistence type="predicted"/>
<feature type="compositionally biased region" description="Polar residues" evidence="1">
    <location>
        <begin position="61"/>
        <end position="73"/>
    </location>
</feature>
<sequence>MLLSKSFLASASSMNGRCACARGSPVTSPKSLLRKPLARRAATAEPAVLQPQEEPRPLSGNEASTSPSSSNNWAVIQISNGPQRPAFSQFVEVGRAICVQARALSHKVGERIRFTKVMAYKHGNEQLRRRGKKDYLTTVCVEGVVADEFPAPTPAHKEEGLTLQKVLITKIEDSREVEEEAGKQ</sequence>
<evidence type="ECO:0000313" key="2">
    <source>
        <dbReference type="EMBL" id="KAF5826826.1"/>
    </source>
</evidence>
<comment type="caution">
    <text evidence="2">The sequence shown here is derived from an EMBL/GenBank/DDBJ whole genome shotgun (WGS) entry which is preliminary data.</text>
</comment>
<protein>
    <submittedName>
        <fullName evidence="2">Uncharacterized protein</fullName>
    </submittedName>
</protein>
<evidence type="ECO:0000256" key="1">
    <source>
        <dbReference type="SAM" id="MobiDB-lite"/>
    </source>
</evidence>
<feature type="region of interest" description="Disordered" evidence="1">
    <location>
        <begin position="17"/>
        <end position="73"/>
    </location>
</feature>